<dbReference type="InterPro" id="IPR055050">
    <property type="entry name" value="WsaF_C"/>
</dbReference>
<dbReference type="Gene3D" id="3.40.50.11090">
    <property type="match status" value="1"/>
</dbReference>
<protein>
    <submittedName>
        <fullName evidence="3">Glycosyltransferase</fullName>
    </submittedName>
</protein>
<accession>A0A412B1R1</accession>
<evidence type="ECO:0000259" key="1">
    <source>
        <dbReference type="Pfam" id="PF21374"/>
    </source>
</evidence>
<evidence type="ECO:0000259" key="2">
    <source>
        <dbReference type="Pfam" id="PF22772"/>
    </source>
</evidence>
<dbReference type="Pfam" id="PF21374">
    <property type="entry name" value="WsaF_N"/>
    <property type="match status" value="1"/>
</dbReference>
<dbReference type="Gene3D" id="3.40.50.2000">
    <property type="entry name" value="Glycogen Phosphorylase B"/>
    <property type="match status" value="1"/>
</dbReference>
<feature type="domain" description="WsaF N-terminal" evidence="1">
    <location>
        <begin position="145"/>
        <end position="192"/>
    </location>
</feature>
<feature type="domain" description="WsaF C-terminal" evidence="2">
    <location>
        <begin position="238"/>
        <end position="361"/>
    </location>
</feature>
<comment type="caution">
    <text evidence="3">The sequence shown here is derived from an EMBL/GenBank/DDBJ whole genome shotgun (WGS) entry which is preliminary data.</text>
</comment>
<organism evidence="3 4">
    <name type="scientific">Roseburia inulinivorans</name>
    <dbReference type="NCBI Taxonomy" id="360807"/>
    <lineage>
        <taxon>Bacteria</taxon>
        <taxon>Bacillati</taxon>
        <taxon>Bacillota</taxon>
        <taxon>Clostridia</taxon>
        <taxon>Lachnospirales</taxon>
        <taxon>Lachnospiraceae</taxon>
        <taxon>Roseburia</taxon>
    </lineage>
</organism>
<name>A0A412B1R1_9FIRM</name>
<evidence type="ECO:0000313" key="3">
    <source>
        <dbReference type="EMBL" id="RGQ45337.1"/>
    </source>
</evidence>
<dbReference type="Pfam" id="PF22772">
    <property type="entry name" value="WsaF_C"/>
    <property type="match status" value="1"/>
</dbReference>
<dbReference type="EMBL" id="QRTF01000047">
    <property type="protein sequence ID" value="RGQ45337.1"/>
    <property type="molecule type" value="Genomic_DNA"/>
</dbReference>
<reference evidence="3 4" key="1">
    <citation type="submission" date="2018-08" db="EMBL/GenBank/DDBJ databases">
        <title>A genome reference for cultivated species of the human gut microbiota.</title>
        <authorList>
            <person name="Zou Y."/>
            <person name="Xue W."/>
            <person name="Luo G."/>
        </authorList>
    </citation>
    <scope>NUCLEOTIDE SEQUENCE [LARGE SCALE GENOMIC DNA]</scope>
    <source>
        <strain evidence="3 4">AF28-15</strain>
    </source>
</reference>
<dbReference type="SUPFAM" id="SSF53756">
    <property type="entry name" value="UDP-Glycosyltransferase/glycogen phosphorylase"/>
    <property type="match status" value="1"/>
</dbReference>
<dbReference type="AlphaFoldDB" id="A0A412B1R1"/>
<evidence type="ECO:0000313" key="4">
    <source>
        <dbReference type="Proteomes" id="UP000283738"/>
    </source>
</evidence>
<dbReference type="GO" id="GO:0030247">
    <property type="term" value="F:polysaccharide binding"/>
    <property type="evidence" value="ECO:0007669"/>
    <property type="project" value="InterPro"/>
</dbReference>
<dbReference type="Proteomes" id="UP000283738">
    <property type="component" value="Unassembled WGS sequence"/>
</dbReference>
<dbReference type="GO" id="GO:0016740">
    <property type="term" value="F:transferase activity"/>
    <property type="evidence" value="ECO:0007669"/>
    <property type="project" value="UniProtKB-KW"/>
</dbReference>
<proteinExistence type="predicted"/>
<gene>
    <name evidence="3" type="ORF">DWY96_15540</name>
</gene>
<keyword evidence="3" id="KW-0808">Transferase</keyword>
<sequence length="413" mass="47371">MSDKKTFLKWLFIDPDHLDKNGDILWEKKASVFGGIDVIGQYHFAIKQQRASFDVKAYENAKNSKKILNWIIPEMGVCSGGHINIFRFVMMLQKAGFQNKIYILEPQALHSDEECRVFLKKNYVLDIDEVEVHVDIKQMGFAHATIATAWNTAYYLRDFNNTVSKFYFVQDFEPLFFPVGSDYAFAENTYKFGFRGLTAGDWLKNKLHDEYGMQTNSFLFSYDNELYQAGKKRDAVPRIFFYARPVTARRDFELGLLALNEITKRNSDVEVVFAGWDVSNYRIPFKHQNLGSVALDKLADLYAQCDMCLVISGTNLSLLPLEVMASNSVPVCTTGANSEWLVNDENAVMVDTDPNAIADKVCYYFEHLDELAVIREKGLKFARATSWEAEGEKVRRAIEEGINEDEKNISIRR</sequence>
<dbReference type="InterPro" id="IPR048510">
    <property type="entry name" value="WsaF_N"/>
</dbReference>